<dbReference type="EMBL" id="KN400314">
    <property type="protein sequence ID" value="KHG13841.1"/>
    <property type="molecule type" value="Genomic_DNA"/>
</dbReference>
<reference evidence="4" key="1">
    <citation type="submission" date="2014-09" db="EMBL/GenBank/DDBJ databases">
        <title>G. arboreum L. cv. AKA8401 A2 genome assembly version 1.0.</title>
        <authorList>
            <person name="Mudge J."/>
            <person name="Ramaraj T."/>
            <person name="Lindquist I.E."/>
            <person name="Bharti A.K."/>
            <person name="Sundararajan A."/>
            <person name="Cameron C.T."/>
            <person name="Woodward J.E."/>
            <person name="May G.D."/>
            <person name="Brubaker C."/>
            <person name="Broadhvest J."/>
            <person name="Wilkins T.A."/>
        </authorList>
    </citation>
    <scope>NUCLEOTIDE SEQUENCE</scope>
</reference>
<sequence length="81" mass="8987">MLSVKLDDDACNDGLSTLDSRAKRATIGQGEGKGDRIAEKAVRQHPSSLYSLRLTKHKNAYPVALALSFLDFARGNRIWDR</sequence>
<dbReference type="EMBL" id="JRRC01473560">
    <property type="protein sequence ID" value="KHG07389.1"/>
    <property type="molecule type" value="Genomic_DNA"/>
</dbReference>
<dbReference type="AlphaFoldDB" id="A0A0B0MZG2"/>
<evidence type="ECO:0000313" key="4">
    <source>
        <dbReference type="EMBL" id="KHG07513.1"/>
    </source>
</evidence>
<organism evidence="4 13">
    <name type="scientific">Gossypium arboreum</name>
    <name type="common">Tree cotton</name>
    <name type="synonym">Gossypium nanking</name>
    <dbReference type="NCBI Taxonomy" id="29729"/>
    <lineage>
        <taxon>Eukaryota</taxon>
        <taxon>Viridiplantae</taxon>
        <taxon>Streptophyta</taxon>
        <taxon>Embryophyta</taxon>
        <taxon>Tracheophyta</taxon>
        <taxon>Spermatophyta</taxon>
        <taxon>Magnoliopsida</taxon>
        <taxon>eudicotyledons</taxon>
        <taxon>Gunneridae</taxon>
        <taxon>Pentapetalae</taxon>
        <taxon>rosids</taxon>
        <taxon>malvids</taxon>
        <taxon>Malvales</taxon>
        <taxon>Malvaceae</taxon>
        <taxon>Malvoideae</taxon>
        <taxon>Gossypium</taxon>
    </lineage>
</organism>
<dbReference type="Proteomes" id="UP000032142">
    <property type="component" value="Unassembled WGS sequence"/>
</dbReference>
<reference evidence="13" key="2">
    <citation type="submission" date="2014-09" db="EMBL/GenBank/DDBJ databases">
        <authorList>
            <person name="Mudge J."/>
            <person name="Ramaraj T."/>
            <person name="Lindquist I.E."/>
            <person name="Bharti A.K."/>
            <person name="Sundararajan A."/>
            <person name="Cameron C.T."/>
            <person name="Woodward J.E."/>
            <person name="May G.D."/>
            <person name="Brubaker C."/>
            <person name="Broadhvest J."/>
            <person name="Wilkins T.A."/>
        </authorList>
    </citation>
    <scope>NUCLEOTIDE SEQUENCE</scope>
    <source>
        <strain evidence="13">cv. AKA8401</strain>
    </source>
</reference>
<evidence type="ECO:0000313" key="9">
    <source>
        <dbReference type="EMBL" id="KHG18370.1"/>
    </source>
</evidence>
<evidence type="ECO:0000313" key="11">
    <source>
        <dbReference type="EMBL" id="KHG24887.1"/>
    </source>
</evidence>
<evidence type="ECO:0000313" key="7">
    <source>
        <dbReference type="EMBL" id="KHG13841.1"/>
    </source>
</evidence>
<accession>A0A0B0MZG2</accession>
<dbReference type="EMBL" id="KN403434">
    <property type="protein sequence ID" value="KHG15307.1"/>
    <property type="molecule type" value="Genomic_DNA"/>
</dbReference>
<dbReference type="EMBL" id="JRRC01476011">
    <property type="protein sequence ID" value="KHG07513.1"/>
    <property type="molecule type" value="Genomic_DNA"/>
</dbReference>
<dbReference type="EMBL" id="KN415509">
    <property type="protein sequence ID" value="KHG20354.1"/>
    <property type="molecule type" value="Genomic_DNA"/>
</dbReference>
<keyword evidence="13" id="KW-1185">Reference proteome</keyword>
<gene>
    <name evidence="10" type="ORF">F383_03479</name>
    <name evidence="6" type="ORF">F383_11218</name>
    <name evidence="12" type="ORF">F383_13218</name>
    <name evidence="7" type="ORF">F383_17297</name>
    <name evidence="8" type="ORF">F383_19562</name>
    <name evidence="9" type="ORF">F383_20596</name>
    <name evidence="1" type="ORF">F383_21369</name>
    <name evidence="11" type="ORF">F383_31508</name>
    <name evidence="2" type="ORF">F383_33237</name>
    <name evidence="3" type="ORF">F383_34320</name>
    <name evidence="4" type="ORF">F383_34498</name>
    <name evidence="5" type="ORF">F383_36453</name>
</gene>
<proteinExistence type="predicted"/>
<dbReference type="EMBL" id="KN456555">
    <property type="protein sequence ID" value="KHG30406.1"/>
    <property type="molecule type" value="Genomic_DNA"/>
</dbReference>
<evidence type="ECO:0000313" key="8">
    <source>
        <dbReference type="EMBL" id="KHG15307.1"/>
    </source>
</evidence>
<evidence type="ECO:0000313" key="3">
    <source>
        <dbReference type="EMBL" id="KHG07389.1"/>
    </source>
</evidence>
<evidence type="ECO:0000313" key="10">
    <source>
        <dbReference type="EMBL" id="KHG20354.1"/>
    </source>
</evidence>
<dbReference type="EMBL" id="KN410463">
    <property type="protein sequence ID" value="KHG18370.1"/>
    <property type="molecule type" value="Genomic_DNA"/>
</dbReference>
<name>A0A0B0MZG2_GOSAR</name>
<protein>
    <submittedName>
        <fullName evidence="4">3-isopropylmalate dehydratase large subunit</fullName>
    </submittedName>
</protein>
<dbReference type="EMBL" id="JRRC01528483">
    <property type="protein sequence ID" value="KHG09129.1"/>
    <property type="molecule type" value="Genomic_DNA"/>
</dbReference>
<dbReference type="EMBL" id="KN395804">
    <property type="protein sequence ID" value="KHG11417.1"/>
    <property type="molecule type" value="Genomic_DNA"/>
</dbReference>
<dbReference type="EMBL" id="KN430417">
    <property type="protein sequence ID" value="KHG24887.1"/>
    <property type="molecule type" value="Genomic_DNA"/>
</dbReference>
<dbReference type="EMBL" id="JRRC01165280">
    <property type="protein sequence ID" value="KHG01026.1"/>
    <property type="molecule type" value="Genomic_DNA"/>
</dbReference>
<dbReference type="EMBL" id="JRRC01455621">
    <property type="protein sequence ID" value="KHG06584.1"/>
    <property type="molecule type" value="Genomic_DNA"/>
</dbReference>
<evidence type="ECO:0000313" key="6">
    <source>
        <dbReference type="EMBL" id="KHG11417.1"/>
    </source>
</evidence>
<evidence type="ECO:0000313" key="1">
    <source>
        <dbReference type="EMBL" id="KHG01026.1"/>
    </source>
</evidence>
<evidence type="ECO:0000313" key="12">
    <source>
        <dbReference type="EMBL" id="KHG30406.1"/>
    </source>
</evidence>
<evidence type="ECO:0000313" key="13">
    <source>
        <dbReference type="Proteomes" id="UP000032142"/>
    </source>
</evidence>
<evidence type="ECO:0000313" key="5">
    <source>
        <dbReference type="EMBL" id="KHG09129.1"/>
    </source>
</evidence>
<evidence type="ECO:0000313" key="2">
    <source>
        <dbReference type="EMBL" id="KHG06584.1"/>
    </source>
</evidence>